<dbReference type="RefSeq" id="WP_200348514.1">
    <property type="nucleotide sequence ID" value="NZ_NRSJ01000060.1"/>
</dbReference>
<reference evidence="2" key="2">
    <citation type="journal article" date="2020" name="Microorganisms">
        <title>Osmotic Adaptation and Compatible Solute Biosynthesis of Phototrophic Bacteria as Revealed from Genome Analyses.</title>
        <authorList>
            <person name="Imhoff J.F."/>
            <person name="Rahn T."/>
            <person name="Kunzel S."/>
            <person name="Keller A."/>
            <person name="Neulinger S.C."/>
        </authorList>
    </citation>
    <scope>NUCLEOTIDE SEQUENCE</scope>
    <source>
        <strain evidence="2">DSM 11080</strain>
    </source>
</reference>
<dbReference type="Proteomes" id="UP001296776">
    <property type="component" value="Unassembled WGS sequence"/>
</dbReference>
<proteinExistence type="predicted"/>
<evidence type="ECO:0000313" key="2">
    <source>
        <dbReference type="EMBL" id="MBK1707036.1"/>
    </source>
</evidence>
<dbReference type="AlphaFoldDB" id="A0AAJ0U864"/>
<sequence length="145" mass="16731">MKVYLDNCCFNRPFDDQSNHRIHLESEAVKAILSQCDCGDWDLVVSDISLYEIANTPEPERRQKLQSFIKLAVKKAALTQDIRQRARMFEMAGIKAFDALHLASAEDYADIFLTVDNKLYKKARILNDLRIDVSTPLIWLNEVLQ</sequence>
<evidence type="ECO:0000259" key="1">
    <source>
        <dbReference type="Pfam" id="PF01850"/>
    </source>
</evidence>
<dbReference type="SUPFAM" id="SSF88723">
    <property type="entry name" value="PIN domain-like"/>
    <property type="match status" value="1"/>
</dbReference>
<reference evidence="2" key="1">
    <citation type="submission" date="2017-08" db="EMBL/GenBank/DDBJ databases">
        <authorList>
            <person name="Imhoff J.F."/>
            <person name="Rahn T."/>
            <person name="Kuenzel S."/>
            <person name="Neulinger S.C."/>
        </authorList>
    </citation>
    <scope>NUCLEOTIDE SEQUENCE</scope>
    <source>
        <strain evidence="2">DSM 11080</strain>
    </source>
</reference>
<protein>
    <recommendedName>
        <fullName evidence="1">PIN domain-containing protein</fullName>
    </recommendedName>
</protein>
<feature type="domain" description="PIN" evidence="1">
    <location>
        <begin position="3"/>
        <end position="124"/>
    </location>
</feature>
<dbReference type="EMBL" id="NRSJ01000060">
    <property type="protein sequence ID" value="MBK1707036.1"/>
    <property type="molecule type" value="Genomic_DNA"/>
</dbReference>
<dbReference type="InterPro" id="IPR029060">
    <property type="entry name" value="PIN-like_dom_sf"/>
</dbReference>
<evidence type="ECO:0000313" key="3">
    <source>
        <dbReference type="Proteomes" id="UP001296776"/>
    </source>
</evidence>
<comment type="caution">
    <text evidence="2">The sequence shown here is derived from an EMBL/GenBank/DDBJ whole genome shotgun (WGS) entry which is preliminary data.</text>
</comment>
<keyword evidence="3" id="KW-1185">Reference proteome</keyword>
<name>A0AAJ0U864_9GAMM</name>
<dbReference type="Pfam" id="PF01850">
    <property type="entry name" value="PIN"/>
    <property type="match status" value="1"/>
</dbReference>
<dbReference type="Gene3D" id="3.40.50.1010">
    <property type="entry name" value="5'-nuclease"/>
    <property type="match status" value="1"/>
</dbReference>
<organism evidence="2 3">
    <name type="scientific">Halochromatium glycolicum</name>
    <dbReference type="NCBI Taxonomy" id="85075"/>
    <lineage>
        <taxon>Bacteria</taxon>
        <taxon>Pseudomonadati</taxon>
        <taxon>Pseudomonadota</taxon>
        <taxon>Gammaproteobacteria</taxon>
        <taxon>Chromatiales</taxon>
        <taxon>Chromatiaceae</taxon>
        <taxon>Halochromatium</taxon>
    </lineage>
</organism>
<dbReference type="InterPro" id="IPR002716">
    <property type="entry name" value="PIN_dom"/>
</dbReference>
<accession>A0AAJ0U864</accession>
<gene>
    <name evidence="2" type="ORF">CKO40_21490</name>
</gene>